<dbReference type="SMART" id="SM00560">
    <property type="entry name" value="LamGL"/>
    <property type="match status" value="1"/>
</dbReference>
<evidence type="ECO:0000259" key="3">
    <source>
        <dbReference type="PROSITE" id="PS50853"/>
    </source>
</evidence>
<organism evidence="4 5">
    <name type="scientific">Splendidivirga corallicola</name>
    <dbReference type="NCBI Taxonomy" id="3051826"/>
    <lineage>
        <taxon>Bacteria</taxon>
        <taxon>Pseudomonadati</taxon>
        <taxon>Bacteroidota</taxon>
        <taxon>Cytophagia</taxon>
        <taxon>Cytophagales</taxon>
        <taxon>Splendidivirgaceae</taxon>
        <taxon>Splendidivirga</taxon>
    </lineage>
</organism>
<keyword evidence="5" id="KW-1185">Reference proteome</keyword>
<feature type="domain" description="Fibronectin type-III" evidence="3">
    <location>
        <begin position="258"/>
        <end position="346"/>
    </location>
</feature>
<dbReference type="InterPro" id="IPR006558">
    <property type="entry name" value="LamG-like"/>
</dbReference>
<dbReference type="SUPFAM" id="SSF56300">
    <property type="entry name" value="Metallo-dependent phosphatases"/>
    <property type="match status" value="1"/>
</dbReference>
<dbReference type="InterPro" id="IPR013783">
    <property type="entry name" value="Ig-like_fold"/>
</dbReference>
<dbReference type="Pfam" id="PF13385">
    <property type="entry name" value="Laminin_G_3"/>
    <property type="match status" value="1"/>
</dbReference>
<evidence type="ECO:0000256" key="2">
    <source>
        <dbReference type="ARBA" id="ARBA00023157"/>
    </source>
</evidence>
<evidence type="ECO:0000313" key="4">
    <source>
        <dbReference type="EMBL" id="MDN5199853.1"/>
    </source>
</evidence>
<dbReference type="InterPro" id="IPR003961">
    <property type="entry name" value="FN3_dom"/>
</dbReference>
<dbReference type="EMBL" id="JAUJEA010000001">
    <property type="protein sequence ID" value="MDN5199853.1"/>
    <property type="molecule type" value="Genomic_DNA"/>
</dbReference>
<reference evidence="4" key="1">
    <citation type="submission" date="2023-06" db="EMBL/GenBank/DDBJ databases">
        <title>Genomic of Parafulvivirga corallium.</title>
        <authorList>
            <person name="Wang G."/>
        </authorList>
    </citation>
    <scope>NUCLEOTIDE SEQUENCE</scope>
    <source>
        <strain evidence="4">BMA10</strain>
    </source>
</reference>
<evidence type="ECO:0000313" key="5">
    <source>
        <dbReference type="Proteomes" id="UP001172082"/>
    </source>
</evidence>
<sequence length="618" mass="70944">MMKQLLKLIFALHLFVFAFTKVYSQGIGEDIVGDWTFHPNYTLARDAQNYPGQKIEPPKSRFERFKTLGEPLIFYEQSPTERITDFVESSKIPQSKFTIELWLLNHVNLPVGALITDKGKSTLHNPAWLLGYYGDEVIFHVNSRQGGAKSITAKVEQGWKKYWGHLVGTYDGETMKLYLNGVLLTSSSEVQGDIVFPDYHQIELAGYFKNEPYMKIANLVKASRLYDGALDQKEIKSRFMELQTLVDAGKLFQDTFHFNAGPYLHFATQNSINIVWETDRLTQAVVEYGRQLPLTNKKKITNAAYIQEVTLENLVPETPYYYQITAIAQDGTEMKSGVLTFGTGVKEEAAFSFCIIGDTESRPHINHHLGEMIWEERPNFIVHLGDVTDGGKEPHKFEWNYEYFTGITPVASRIPVFPVPGNGESDLYWYNRYHRLPEPEAFYTFNYGNAQFFMLNSNENEELKKGGKQYAWLEEKLTNSKAKWKFVAHHHCPVSSDENDYGNTWKGETSNLGDPKFDDLKKLYETAGVDVVFYGHVHAYERSWPLKDGKIDRENGVIYVQSGGAGGHLEDFTPTHSWFSNKTQRGNHYCKVDIFDNIFSFKMYDLDGKLKDFLELTK</sequence>
<dbReference type="PANTHER" id="PTHR22953:SF153">
    <property type="entry name" value="PURPLE ACID PHOSPHATASE"/>
    <property type="match status" value="1"/>
</dbReference>
<dbReference type="SUPFAM" id="SSF49363">
    <property type="entry name" value="Purple acid phosphatase, N-terminal domain"/>
    <property type="match status" value="1"/>
</dbReference>
<keyword evidence="1" id="KW-0732">Signal</keyword>
<evidence type="ECO:0000256" key="1">
    <source>
        <dbReference type="ARBA" id="ARBA00022729"/>
    </source>
</evidence>
<dbReference type="InterPro" id="IPR039331">
    <property type="entry name" value="PAPs-like"/>
</dbReference>
<dbReference type="SUPFAM" id="SSF49899">
    <property type="entry name" value="Concanavalin A-like lectins/glucanases"/>
    <property type="match status" value="1"/>
</dbReference>
<dbReference type="Pfam" id="PF00149">
    <property type="entry name" value="Metallophos"/>
    <property type="match status" value="1"/>
</dbReference>
<dbReference type="PANTHER" id="PTHR22953">
    <property type="entry name" value="ACID PHOSPHATASE RELATED"/>
    <property type="match status" value="1"/>
</dbReference>
<accession>A0ABT8KHX6</accession>
<dbReference type="Gene3D" id="2.60.40.10">
    <property type="entry name" value="Immunoglobulins"/>
    <property type="match status" value="1"/>
</dbReference>
<dbReference type="Gene3D" id="3.60.21.10">
    <property type="match status" value="1"/>
</dbReference>
<comment type="caution">
    <text evidence="4">The sequence shown here is derived from an EMBL/GenBank/DDBJ whole genome shotgun (WGS) entry which is preliminary data.</text>
</comment>
<dbReference type="InterPro" id="IPR029052">
    <property type="entry name" value="Metallo-depent_PP-like"/>
</dbReference>
<name>A0ABT8KHX6_9BACT</name>
<dbReference type="RefSeq" id="WP_346749885.1">
    <property type="nucleotide sequence ID" value="NZ_JAUJEA010000001.1"/>
</dbReference>
<protein>
    <submittedName>
        <fullName evidence="4">Metallophosphoesterase</fullName>
    </submittedName>
</protein>
<dbReference type="Gene3D" id="2.60.120.200">
    <property type="match status" value="1"/>
</dbReference>
<dbReference type="InterPro" id="IPR004843">
    <property type="entry name" value="Calcineurin-like_PHP"/>
</dbReference>
<gene>
    <name evidence="4" type="ORF">QQ008_00725</name>
</gene>
<keyword evidence="2" id="KW-1015">Disulfide bond</keyword>
<proteinExistence type="predicted"/>
<dbReference type="Proteomes" id="UP001172082">
    <property type="component" value="Unassembled WGS sequence"/>
</dbReference>
<dbReference type="InterPro" id="IPR008963">
    <property type="entry name" value="Purple_acid_Pase-like_N"/>
</dbReference>
<dbReference type="InterPro" id="IPR013320">
    <property type="entry name" value="ConA-like_dom_sf"/>
</dbReference>
<dbReference type="PROSITE" id="PS50853">
    <property type="entry name" value="FN3"/>
    <property type="match status" value="1"/>
</dbReference>